<keyword evidence="5 6" id="KW-0472">Membrane</keyword>
<dbReference type="Pfam" id="PF07963">
    <property type="entry name" value="N_methyl"/>
    <property type="match status" value="1"/>
</dbReference>
<organism evidence="7 8">
    <name type="scientific">Mojavia pulchra JT2-VF2</name>
    <dbReference type="NCBI Taxonomy" id="287848"/>
    <lineage>
        <taxon>Bacteria</taxon>
        <taxon>Bacillati</taxon>
        <taxon>Cyanobacteriota</taxon>
        <taxon>Cyanophyceae</taxon>
        <taxon>Nostocales</taxon>
        <taxon>Nostocaceae</taxon>
    </lineage>
</organism>
<dbReference type="NCBIfam" id="TIGR02532">
    <property type="entry name" value="IV_pilin_GFxxxE"/>
    <property type="match status" value="1"/>
</dbReference>
<evidence type="ECO:0000313" key="7">
    <source>
        <dbReference type="EMBL" id="MBW4561190.1"/>
    </source>
</evidence>
<comment type="subcellular location">
    <subcellularLocation>
        <location evidence="1">Membrane</location>
        <topology evidence="1">Single-pass membrane protein</topology>
    </subcellularLocation>
</comment>
<keyword evidence="3 6" id="KW-0812">Transmembrane</keyword>
<keyword evidence="4 6" id="KW-1133">Transmembrane helix</keyword>
<dbReference type="InterPro" id="IPR045584">
    <property type="entry name" value="Pilin-like"/>
</dbReference>
<evidence type="ECO:0000313" key="8">
    <source>
        <dbReference type="Proteomes" id="UP000715781"/>
    </source>
</evidence>
<evidence type="ECO:0000256" key="4">
    <source>
        <dbReference type="ARBA" id="ARBA00022989"/>
    </source>
</evidence>
<dbReference type="PANTHER" id="PTHR30093:SF44">
    <property type="entry name" value="TYPE II SECRETION SYSTEM CORE PROTEIN G"/>
    <property type="match status" value="1"/>
</dbReference>
<keyword evidence="2" id="KW-0488">Methylation</keyword>
<reference evidence="7" key="1">
    <citation type="submission" date="2021-05" db="EMBL/GenBank/DDBJ databases">
        <authorList>
            <person name="Pietrasiak N."/>
            <person name="Ward R."/>
            <person name="Stajich J.E."/>
            <person name="Kurbessoian T."/>
        </authorList>
    </citation>
    <scope>NUCLEOTIDE SEQUENCE</scope>
    <source>
        <strain evidence="7">JT2-VF2</strain>
    </source>
</reference>
<dbReference type="SUPFAM" id="SSF54523">
    <property type="entry name" value="Pili subunits"/>
    <property type="match status" value="1"/>
</dbReference>
<proteinExistence type="predicted"/>
<dbReference type="Gene3D" id="3.30.700.10">
    <property type="entry name" value="Glycoprotein, Type 4 Pilin"/>
    <property type="match status" value="1"/>
</dbReference>
<dbReference type="Pfam" id="PF16734">
    <property type="entry name" value="Pilin_GH"/>
    <property type="match status" value="1"/>
</dbReference>
<evidence type="ECO:0000256" key="6">
    <source>
        <dbReference type="SAM" id="Phobius"/>
    </source>
</evidence>
<feature type="transmembrane region" description="Helical" evidence="6">
    <location>
        <begin position="21"/>
        <end position="47"/>
    </location>
</feature>
<evidence type="ECO:0000256" key="3">
    <source>
        <dbReference type="ARBA" id="ARBA00022692"/>
    </source>
</evidence>
<accession>A0A951PWL3</accession>
<sequence length="178" mass="18772">MKTELKAKFIQHILGKKKENEGFTLIELLVVIIIIGILSAIALPSFLNQANKAKQSEAKTYVGSMNRGQQAFYTENSSFTSSVDDLGIGVSTATSNYKYGTAATAAAGTVLAYATSYSDLNDNITGLRNYGGRVYLKAVGANSELTSIAFLCEANNVGVSGSGLTDVTSCTSAAKFIK</sequence>
<gene>
    <name evidence="7" type="ORF">KME32_08510</name>
</gene>
<name>A0A951PWL3_9NOST</name>
<dbReference type="EMBL" id="JAHHHN010000004">
    <property type="protein sequence ID" value="MBW4561190.1"/>
    <property type="molecule type" value="Genomic_DNA"/>
</dbReference>
<evidence type="ECO:0000256" key="1">
    <source>
        <dbReference type="ARBA" id="ARBA00004167"/>
    </source>
</evidence>
<dbReference type="Proteomes" id="UP000715781">
    <property type="component" value="Unassembled WGS sequence"/>
</dbReference>
<dbReference type="AlphaFoldDB" id="A0A951PWL3"/>
<dbReference type="InterPro" id="IPR012902">
    <property type="entry name" value="N_methyl_site"/>
</dbReference>
<evidence type="ECO:0000256" key="2">
    <source>
        <dbReference type="ARBA" id="ARBA00022481"/>
    </source>
</evidence>
<reference evidence="7" key="2">
    <citation type="journal article" date="2022" name="Microbiol. Resour. Announc.">
        <title>Metagenome Sequencing to Explore Phylogenomics of Terrestrial Cyanobacteria.</title>
        <authorList>
            <person name="Ward R.D."/>
            <person name="Stajich J.E."/>
            <person name="Johansen J.R."/>
            <person name="Huntemann M."/>
            <person name="Clum A."/>
            <person name="Foster B."/>
            <person name="Foster B."/>
            <person name="Roux S."/>
            <person name="Palaniappan K."/>
            <person name="Varghese N."/>
            <person name="Mukherjee S."/>
            <person name="Reddy T.B.K."/>
            <person name="Daum C."/>
            <person name="Copeland A."/>
            <person name="Chen I.A."/>
            <person name="Ivanova N.N."/>
            <person name="Kyrpides N.C."/>
            <person name="Shapiro N."/>
            <person name="Eloe-Fadrosh E.A."/>
            <person name="Pietrasiak N."/>
        </authorList>
    </citation>
    <scope>NUCLEOTIDE SEQUENCE</scope>
    <source>
        <strain evidence="7">JT2-VF2</strain>
    </source>
</reference>
<dbReference type="PANTHER" id="PTHR30093">
    <property type="entry name" value="GENERAL SECRETION PATHWAY PROTEIN G"/>
    <property type="match status" value="1"/>
</dbReference>
<evidence type="ECO:0000256" key="5">
    <source>
        <dbReference type="ARBA" id="ARBA00023136"/>
    </source>
</evidence>
<comment type="caution">
    <text evidence="7">The sequence shown here is derived from an EMBL/GenBank/DDBJ whole genome shotgun (WGS) entry which is preliminary data.</text>
</comment>
<dbReference type="GO" id="GO:0016020">
    <property type="term" value="C:membrane"/>
    <property type="evidence" value="ECO:0007669"/>
    <property type="project" value="UniProtKB-SubCell"/>
</dbReference>
<protein>
    <submittedName>
        <fullName evidence="7">Type IV pilin-like G/H family protein</fullName>
    </submittedName>
</protein>
<dbReference type="InterPro" id="IPR031975">
    <property type="entry name" value="Pilin_GH"/>
</dbReference>
<dbReference type="PROSITE" id="PS00409">
    <property type="entry name" value="PROKAR_NTER_METHYL"/>
    <property type="match status" value="1"/>
</dbReference>